<dbReference type="Proteomes" id="UP001302126">
    <property type="component" value="Unassembled WGS sequence"/>
</dbReference>
<dbReference type="AlphaFoldDB" id="A0AAN6X1M9"/>
<dbReference type="GO" id="GO:0006629">
    <property type="term" value="P:lipid metabolic process"/>
    <property type="evidence" value="ECO:0007669"/>
    <property type="project" value="InterPro"/>
</dbReference>
<keyword evidence="4" id="KW-1185">Reference proteome</keyword>
<feature type="transmembrane region" description="Helical" evidence="1">
    <location>
        <begin position="342"/>
        <end position="360"/>
    </location>
</feature>
<dbReference type="PANTHER" id="PTHR43805">
    <property type="entry name" value="GLYCEROPHOSPHORYL DIESTER PHOSPHODIESTERASE"/>
    <property type="match status" value="1"/>
</dbReference>
<sequence length="384" mass="42709">MTAEEMPLLQGKTLPLVPAAPFASALNGSALGSGKGDEAPRRPLPQTIAHRGYKAAFPENSMLAFEQAIAVGAHALETDVHLSKDGVVVLSHDKTLNRCFSLPDLVSSHDWPYLSTLRTTAPPHVPLARLSDLLSYLISSPSLSSSWILLDIKTDDDPLLLIPAIASTLSSIPPPPNFPPWSERVVLGGWNENWISHLRHFLPDYPIAYIGFSLLYARKFLDDTKYPNVGFNLLQQSLVGPIGTRFMKHIKGQKPCTNTQKEEEGDERKLFVWTVNDEHWMEWCCRKGEKGLIDGVITDDPKLFKEVCDRYYSPTPPGDGKLVKKTREGRTEEGVVGQVRRYVAAFGIQLLTLVLVVLWWRRLSTRGGPEKQKRTAGKVVPITS</sequence>
<dbReference type="InterPro" id="IPR030395">
    <property type="entry name" value="GP_PDE_dom"/>
</dbReference>
<reference evidence="3" key="1">
    <citation type="journal article" date="2023" name="Mol. Phylogenet. Evol.">
        <title>Genome-scale phylogeny and comparative genomics of the fungal order Sordariales.</title>
        <authorList>
            <person name="Hensen N."/>
            <person name="Bonometti L."/>
            <person name="Westerberg I."/>
            <person name="Brannstrom I.O."/>
            <person name="Guillou S."/>
            <person name="Cros-Aarteil S."/>
            <person name="Calhoun S."/>
            <person name="Haridas S."/>
            <person name="Kuo A."/>
            <person name="Mondo S."/>
            <person name="Pangilinan J."/>
            <person name="Riley R."/>
            <person name="LaButti K."/>
            <person name="Andreopoulos B."/>
            <person name="Lipzen A."/>
            <person name="Chen C."/>
            <person name="Yan M."/>
            <person name="Daum C."/>
            <person name="Ng V."/>
            <person name="Clum A."/>
            <person name="Steindorff A."/>
            <person name="Ohm R.A."/>
            <person name="Martin F."/>
            <person name="Silar P."/>
            <person name="Natvig D.O."/>
            <person name="Lalanne C."/>
            <person name="Gautier V."/>
            <person name="Ament-Velasquez S.L."/>
            <person name="Kruys A."/>
            <person name="Hutchinson M.I."/>
            <person name="Powell A.J."/>
            <person name="Barry K."/>
            <person name="Miller A.N."/>
            <person name="Grigoriev I.V."/>
            <person name="Debuchy R."/>
            <person name="Gladieux P."/>
            <person name="Hiltunen Thoren M."/>
            <person name="Johannesson H."/>
        </authorList>
    </citation>
    <scope>NUCLEOTIDE SEQUENCE</scope>
    <source>
        <strain evidence="3">PSN309</strain>
    </source>
</reference>
<name>A0AAN6X1M9_9PEZI</name>
<dbReference type="InterPro" id="IPR017946">
    <property type="entry name" value="PLC-like_Pdiesterase_TIM-brl"/>
</dbReference>
<evidence type="ECO:0000259" key="2">
    <source>
        <dbReference type="PROSITE" id="PS51704"/>
    </source>
</evidence>
<dbReference type="PANTHER" id="PTHR43805:SF1">
    <property type="entry name" value="GP-PDE DOMAIN-CONTAINING PROTEIN"/>
    <property type="match status" value="1"/>
</dbReference>
<organism evidence="3 4">
    <name type="scientific">Podospora australis</name>
    <dbReference type="NCBI Taxonomy" id="1536484"/>
    <lineage>
        <taxon>Eukaryota</taxon>
        <taxon>Fungi</taxon>
        <taxon>Dikarya</taxon>
        <taxon>Ascomycota</taxon>
        <taxon>Pezizomycotina</taxon>
        <taxon>Sordariomycetes</taxon>
        <taxon>Sordariomycetidae</taxon>
        <taxon>Sordariales</taxon>
        <taxon>Podosporaceae</taxon>
        <taxon>Podospora</taxon>
    </lineage>
</organism>
<dbReference type="Gene3D" id="3.20.20.190">
    <property type="entry name" value="Phosphatidylinositol (PI) phosphodiesterase"/>
    <property type="match status" value="1"/>
</dbReference>
<dbReference type="SUPFAM" id="SSF51695">
    <property type="entry name" value="PLC-like phosphodiesterases"/>
    <property type="match status" value="1"/>
</dbReference>
<dbReference type="Pfam" id="PF03009">
    <property type="entry name" value="GDPD"/>
    <property type="match status" value="1"/>
</dbReference>
<accession>A0AAN6X1M9</accession>
<protein>
    <submittedName>
        <fullName evidence="3">Glycerophosphoryl diester phosphodiesterase</fullName>
    </submittedName>
</protein>
<reference evidence="3" key="2">
    <citation type="submission" date="2023-05" db="EMBL/GenBank/DDBJ databases">
        <authorList>
            <consortium name="Lawrence Berkeley National Laboratory"/>
            <person name="Steindorff A."/>
            <person name="Hensen N."/>
            <person name="Bonometti L."/>
            <person name="Westerberg I."/>
            <person name="Brannstrom I.O."/>
            <person name="Guillou S."/>
            <person name="Cros-Aarteil S."/>
            <person name="Calhoun S."/>
            <person name="Haridas S."/>
            <person name="Kuo A."/>
            <person name="Mondo S."/>
            <person name="Pangilinan J."/>
            <person name="Riley R."/>
            <person name="Labutti K."/>
            <person name="Andreopoulos B."/>
            <person name="Lipzen A."/>
            <person name="Chen C."/>
            <person name="Yanf M."/>
            <person name="Daum C."/>
            <person name="Ng V."/>
            <person name="Clum A."/>
            <person name="Ohm R."/>
            <person name="Martin F."/>
            <person name="Silar P."/>
            <person name="Natvig D."/>
            <person name="Lalanne C."/>
            <person name="Gautier V."/>
            <person name="Ament-Velasquez S.L."/>
            <person name="Kruys A."/>
            <person name="Hutchinson M.I."/>
            <person name="Powell A.J."/>
            <person name="Barry K."/>
            <person name="Miller A.N."/>
            <person name="Grigoriev I.V."/>
            <person name="Debuchy R."/>
            <person name="Gladieux P."/>
            <person name="Thoren M.H."/>
            <person name="Johannesson H."/>
        </authorList>
    </citation>
    <scope>NUCLEOTIDE SEQUENCE</scope>
    <source>
        <strain evidence="3">PSN309</strain>
    </source>
</reference>
<feature type="domain" description="GP-PDE" evidence="2">
    <location>
        <begin position="45"/>
        <end position="308"/>
    </location>
</feature>
<evidence type="ECO:0000313" key="3">
    <source>
        <dbReference type="EMBL" id="KAK4191596.1"/>
    </source>
</evidence>
<comment type="caution">
    <text evidence="3">The sequence shown here is derived from an EMBL/GenBank/DDBJ whole genome shotgun (WGS) entry which is preliminary data.</text>
</comment>
<proteinExistence type="predicted"/>
<keyword evidence="1" id="KW-0812">Transmembrane</keyword>
<dbReference type="GO" id="GO:0008081">
    <property type="term" value="F:phosphoric diester hydrolase activity"/>
    <property type="evidence" value="ECO:0007669"/>
    <property type="project" value="InterPro"/>
</dbReference>
<gene>
    <name evidence="3" type="ORF">QBC35DRAFT_292634</name>
</gene>
<keyword evidence="1" id="KW-0472">Membrane</keyword>
<dbReference type="PROSITE" id="PS51704">
    <property type="entry name" value="GP_PDE"/>
    <property type="match status" value="1"/>
</dbReference>
<evidence type="ECO:0000313" key="4">
    <source>
        <dbReference type="Proteomes" id="UP001302126"/>
    </source>
</evidence>
<dbReference type="EMBL" id="MU864358">
    <property type="protein sequence ID" value="KAK4191596.1"/>
    <property type="molecule type" value="Genomic_DNA"/>
</dbReference>
<evidence type="ECO:0000256" key="1">
    <source>
        <dbReference type="SAM" id="Phobius"/>
    </source>
</evidence>
<keyword evidence="1" id="KW-1133">Transmembrane helix</keyword>